<dbReference type="InterPro" id="IPR003812">
    <property type="entry name" value="Fido"/>
</dbReference>
<feature type="domain" description="Fido" evidence="1">
    <location>
        <begin position="12"/>
        <end position="105"/>
    </location>
</feature>
<organism evidence="2 3">
    <name type="scientific">Plasmopara halstedii</name>
    <name type="common">Downy mildew of sunflower</name>
    <dbReference type="NCBI Taxonomy" id="4781"/>
    <lineage>
        <taxon>Eukaryota</taxon>
        <taxon>Sar</taxon>
        <taxon>Stramenopiles</taxon>
        <taxon>Oomycota</taxon>
        <taxon>Peronosporomycetes</taxon>
        <taxon>Peronosporales</taxon>
        <taxon>Peronosporaceae</taxon>
        <taxon>Plasmopara</taxon>
    </lineage>
</organism>
<dbReference type="InterPro" id="IPR036597">
    <property type="entry name" value="Fido-like_dom_sf"/>
</dbReference>
<accession>A0A0N7L837</accession>
<name>A0A0N7L837_PLAHL</name>
<dbReference type="EMBL" id="CCYD01003042">
    <property type="protein sequence ID" value="CEG48787.1"/>
    <property type="molecule type" value="Genomic_DNA"/>
</dbReference>
<evidence type="ECO:0000259" key="1">
    <source>
        <dbReference type="PROSITE" id="PS51459"/>
    </source>
</evidence>
<dbReference type="SUPFAM" id="SSF140931">
    <property type="entry name" value="Fic-like"/>
    <property type="match status" value="1"/>
</dbReference>
<sequence>MNERIHATSKVITQKQLVALHERHLFTLSGQAGVFRTDLAVGYRIYRNFLSEKIDITGKNSTERLMTKRRQTQRSLEERIHPFIEENGRGALLINRLSTFVPSCR</sequence>
<reference evidence="3" key="1">
    <citation type="submission" date="2014-09" db="EMBL/GenBank/DDBJ databases">
        <authorList>
            <person name="Sharma Rahul"/>
            <person name="Thines Marco"/>
        </authorList>
    </citation>
    <scope>NUCLEOTIDE SEQUENCE [LARGE SCALE GENOMIC DNA]</scope>
</reference>
<dbReference type="RefSeq" id="XP_024585156.1">
    <property type="nucleotide sequence ID" value="XM_024719904.1"/>
</dbReference>
<keyword evidence="3" id="KW-1185">Reference proteome</keyword>
<proteinExistence type="predicted"/>
<dbReference type="AlphaFoldDB" id="A0A0N7L837"/>
<protein>
    <submittedName>
        <fullName evidence="2">Fido domain</fullName>
    </submittedName>
</protein>
<dbReference type="GeneID" id="36401643"/>
<dbReference type="Proteomes" id="UP000054928">
    <property type="component" value="Unassembled WGS sequence"/>
</dbReference>
<evidence type="ECO:0000313" key="3">
    <source>
        <dbReference type="Proteomes" id="UP000054928"/>
    </source>
</evidence>
<dbReference type="PROSITE" id="PS51459">
    <property type="entry name" value="FIDO"/>
    <property type="match status" value="1"/>
</dbReference>
<evidence type="ECO:0000313" key="2">
    <source>
        <dbReference type="EMBL" id="CEG48787.1"/>
    </source>
</evidence>